<dbReference type="Proteomes" id="UP000692954">
    <property type="component" value="Unassembled WGS sequence"/>
</dbReference>
<proteinExistence type="predicted"/>
<dbReference type="EMBL" id="CAJJDN010000004">
    <property type="protein sequence ID" value="CAD8050147.1"/>
    <property type="molecule type" value="Genomic_DNA"/>
</dbReference>
<accession>A0A8S1K5N6</accession>
<keyword evidence="3" id="KW-1185">Reference proteome</keyword>
<evidence type="ECO:0000313" key="3">
    <source>
        <dbReference type="Proteomes" id="UP000692954"/>
    </source>
</evidence>
<keyword evidence="1" id="KW-0732">Signal</keyword>
<reference evidence="2" key="1">
    <citation type="submission" date="2021-01" db="EMBL/GenBank/DDBJ databases">
        <authorList>
            <consortium name="Genoscope - CEA"/>
            <person name="William W."/>
        </authorList>
    </citation>
    <scope>NUCLEOTIDE SEQUENCE</scope>
</reference>
<sequence length="98" mass="11840">MQALLILTLILGHPFLAKVLNKYTKNYFYKKNCTTIYIFYIKRKKMLMELIRILFPNQILLNHIIISLLKYGIYDCFEDGNELNQYLMIEQVQKFQIQ</sequence>
<evidence type="ECO:0008006" key="4">
    <source>
        <dbReference type="Google" id="ProtNLM"/>
    </source>
</evidence>
<evidence type="ECO:0000313" key="2">
    <source>
        <dbReference type="EMBL" id="CAD8050147.1"/>
    </source>
</evidence>
<comment type="caution">
    <text evidence="2">The sequence shown here is derived from an EMBL/GenBank/DDBJ whole genome shotgun (WGS) entry which is preliminary data.</text>
</comment>
<feature type="chain" id="PRO_5035910470" description="Transmembrane protein" evidence="1">
    <location>
        <begin position="18"/>
        <end position="98"/>
    </location>
</feature>
<protein>
    <recommendedName>
        <fullName evidence="4">Transmembrane protein</fullName>
    </recommendedName>
</protein>
<dbReference type="AlphaFoldDB" id="A0A8S1K5N6"/>
<evidence type="ECO:0000256" key="1">
    <source>
        <dbReference type="SAM" id="SignalP"/>
    </source>
</evidence>
<feature type="signal peptide" evidence="1">
    <location>
        <begin position="1"/>
        <end position="17"/>
    </location>
</feature>
<name>A0A8S1K5N6_9CILI</name>
<gene>
    <name evidence="2" type="ORF">PSON_ATCC_30995.1.T0040497</name>
</gene>
<organism evidence="2 3">
    <name type="scientific">Paramecium sonneborni</name>
    <dbReference type="NCBI Taxonomy" id="65129"/>
    <lineage>
        <taxon>Eukaryota</taxon>
        <taxon>Sar</taxon>
        <taxon>Alveolata</taxon>
        <taxon>Ciliophora</taxon>
        <taxon>Intramacronucleata</taxon>
        <taxon>Oligohymenophorea</taxon>
        <taxon>Peniculida</taxon>
        <taxon>Parameciidae</taxon>
        <taxon>Paramecium</taxon>
    </lineage>
</organism>